<proteinExistence type="predicted"/>
<sequence length="363" mass="38697">MTSETQQPRRSVRSRIVKYHRWLGLGAALFWLVQAITGTMLSFHFELEDAALTTAHRPTDPAAIERTIDGFASAGGNAGVTWIWTTAGLPDRYIILFSDPGGTMRKAYIDGAGDVLRDRRADDYSFLGLMREIHLTLVAGTLGHWLLAVSGLLLVTNLIFGVVTAWPRKGQWRSVLKPVGTAGTRAGLYSWHRAVGMWAAAPAIVIAATGTLILLEQPLRDLAGVPDITLPANPPAGPGVGFAAASRAAVEAIPGSRFVGTAFPSAEDASYYAWVRAPGELYRGGYGGSLVIVDANTGGVRGAWPATEADPAQAAIGAFYPLHTGESLGTPGRIMTMTVGLWLTVTILLGVTLWLRRRPTARG</sequence>
<organism evidence="2 3">
    <name type="scientific">Sphingosinicella soli</name>
    <dbReference type="NCBI Taxonomy" id="333708"/>
    <lineage>
        <taxon>Bacteria</taxon>
        <taxon>Pseudomonadati</taxon>
        <taxon>Pseudomonadota</taxon>
        <taxon>Alphaproteobacteria</taxon>
        <taxon>Sphingomonadales</taxon>
        <taxon>Sphingosinicellaceae</taxon>
        <taxon>Sphingosinicella</taxon>
    </lineage>
</organism>
<keyword evidence="1" id="KW-0472">Membrane</keyword>
<feature type="transmembrane region" description="Helical" evidence="1">
    <location>
        <begin position="334"/>
        <end position="355"/>
    </location>
</feature>
<protein>
    <submittedName>
        <fullName evidence="2">Putative iron-regulated membrane protein</fullName>
    </submittedName>
</protein>
<feature type="transmembrane region" description="Helical" evidence="1">
    <location>
        <begin position="21"/>
        <end position="43"/>
    </location>
</feature>
<evidence type="ECO:0000313" key="2">
    <source>
        <dbReference type="EMBL" id="MBB4630873.1"/>
    </source>
</evidence>
<feature type="transmembrane region" description="Helical" evidence="1">
    <location>
        <begin position="195"/>
        <end position="215"/>
    </location>
</feature>
<evidence type="ECO:0000313" key="3">
    <source>
        <dbReference type="Proteomes" id="UP000566324"/>
    </source>
</evidence>
<gene>
    <name evidence="2" type="ORF">GGQ98_000478</name>
</gene>
<keyword evidence="1" id="KW-1133">Transmembrane helix</keyword>
<dbReference type="InterPro" id="IPR005625">
    <property type="entry name" value="PepSY-ass_TM"/>
</dbReference>
<dbReference type="PANTHER" id="PTHR34219">
    <property type="entry name" value="IRON-REGULATED INNER MEMBRANE PROTEIN-RELATED"/>
    <property type="match status" value="1"/>
</dbReference>
<reference evidence="2 3" key="1">
    <citation type="submission" date="2020-08" db="EMBL/GenBank/DDBJ databases">
        <title>Genomic Encyclopedia of Type Strains, Phase IV (KMG-IV): sequencing the most valuable type-strain genomes for metagenomic binning, comparative biology and taxonomic classification.</title>
        <authorList>
            <person name="Goeker M."/>
        </authorList>
    </citation>
    <scope>NUCLEOTIDE SEQUENCE [LARGE SCALE GENOMIC DNA]</scope>
    <source>
        <strain evidence="2 3">DSM 17328</strain>
    </source>
</reference>
<dbReference type="RefSeq" id="WP_184064551.1">
    <property type="nucleotide sequence ID" value="NZ_JACHNZ010000003.1"/>
</dbReference>
<dbReference type="Pfam" id="PF03929">
    <property type="entry name" value="PepSY_TM"/>
    <property type="match status" value="1"/>
</dbReference>
<accession>A0A7W7B0M7</accession>
<comment type="caution">
    <text evidence="2">The sequence shown here is derived from an EMBL/GenBank/DDBJ whole genome shotgun (WGS) entry which is preliminary data.</text>
</comment>
<keyword evidence="1" id="KW-0812">Transmembrane</keyword>
<name>A0A7W7B0M7_9SPHN</name>
<evidence type="ECO:0000256" key="1">
    <source>
        <dbReference type="SAM" id="Phobius"/>
    </source>
</evidence>
<dbReference type="AlphaFoldDB" id="A0A7W7B0M7"/>
<keyword evidence="3" id="KW-1185">Reference proteome</keyword>
<dbReference type="Proteomes" id="UP000566324">
    <property type="component" value="Unassembled WGS sequence"/>
</dbReference>
<dbReference type="EMBL" id="JACHNZ010000003">
    <property type="protein sequence ID" value="MBB4630873.1"/>
    <property type="molecule type" value="Genomic_DNA"/>
</dbReference>
<feature type="transmembrane region" description="Helical" evidence="1">
    <location>
        <begin position="145"/>
        <end position="166"/>
    </location>
</feature>